<dbReference type="Proteomes" id="UP000253562">
    <property type="component" value="Unassembled WGS sequence"/>
</dbReference>
<dbReference type="AlphaFoldDB" id="A0A368KRI9"/>
<organism evidence="1 2">
    <name type="scientific">Bremerella cremea</name>
    <dbReference type="NCBI Taxonomy" id="1031537"/>
    <lineage>
        <taxon>Bacteria</taxon>
        <taxon>Pseudomonadati</taxon>
        <taxon>Planctomycetota</taxon>
        <taxon>Planctomycetia</taxon>
        <taxon>Pirellulales</taxon>
        <taxon>Pirellulaceae</taxon>
        <taxon>Bremerella</taxon>
    </lineage>
</organism>
<evidence type="ECO:0000313" key="1">
    <source>
        <dbReference type="EMBL" id="RCS44183.1"/>
    </source>
</evidence>
<name>A0A368KRI9_9BACT</name>
<gene>
    <name evidence="1" type="ORF">DTL42_17890</name>
</gene>
<comment type="caution">
    <text evidence="1">The sequence shown here is derived from an EMBL/GenBank/DDBJ whole genome shotgun (WGS) entry which is preliminary data.</text>
</comment>
<proteinExistence type="predicted"/>
<dbReference type="RefSeq" id="WP_114370522.1">
    <property type="nucleotide sequence ID" value="NZ_QPEX01000035.1"/>
</dbReference>
<accession>A0A368KRI9</accession>
<protein>
    <submittedName>
        <fullName evidence="1">Uncharacterized protein</fullName>
    </submittedName>
</protein>
<sequence length="110" mass="11914">MLDIACVIQLKNDLVAIVDKRARLVESAIPVAIKLSPNQPVEQVVRISHLLLLDVRNIEVSHADQAVAIVVLVDGVTGASKTRARGTVAHREVSFASATRTKTVMQKPKN</sequence>
<evidence type="ECO:0000313" key="2">
    <source>
        <dbReference type="Proteomes" id="UP000253562"/>
    </source>
</evidence>
<reference evidence="1 2" key="1">
    <citation type="submission" date="2018-07" db="EMBL/GenBank/DDBJ databases">
        <title>Comparative genomes isolates from brazilian mangrove.</title>
        <authorList>
            <person name="De Araujo J.E."/>
            <person name="Taketani R.G."/>
            <person name="Silva M.C.P."/>
            <person name="Lourenco M.V."/>
            <person name="Oliveira V.M."/>
            <person name="Andreote F.D."/>
        </authorList>
    </citation>
    <scope>NUCLEOTIDE SEQUENCE [LARGE SCALE GENOMIC DNA]</scope>
    <source>
        <strain evidence="1 2">HEX PRIS-MGV</strain>
    </source>
</reference>
<dbReference type="EMBL" id="QPEX01000035">
    <property type="protein sequence ID" value="RCS44183.1"/>
    <property type="molecule type" value="Genomic_DNA"/>
</dbReference>